<dbReference type="InterPro" id="IPR023298">
    <property type="entry name" value="ATPase_P-typ_TM_dom_sf"/>
</dbReference>
<dbReference type="Pfam" id="PF00122">
    <property type="entry name" value="E1-E2_ATPase"/>
    <property type="match status" value="1"/>
</dbReference>
<dbReference type="Gene3D" id="3.40.50.1000">
    <property type="entry name" value="HAD superfamily/HAD-like"/>
    <property type="match status" value="1"/>
</dbReference>
<evidence type="ECO:0000256" key="3">
    <source>
        <dbReference type="ARBA" id="ARBA00022475"/>
    </source>
</evidence>
<keyword evidence="5 11" id="KW-0479">Metal-binding</keyword>
<dbReference type="InterPro" id="IPR027256">
    <property type="entry name" value="P-typ_ATPase_IB"/>
</dbReference>
<dbReference type="GO" id="GO:0016887">
    <property type="term" value="F:ATP hydrolysis activity"/>
    <property type="evidence" value="ECO:0007669"/>
    <property type="project" value="InterPro"/>
</dbReference>
<dbReference type="GO" id="GO:0005524">
    <property type="term" value="F:ATP binding"/>
    <property type="evidence" value="ECO:0007669"/>
    <property type="project" value="UniProtKB-UniRule"/>
</dbReference>
<dbReference type="InterPro" id="IPR036412">
    <property type="entry name" value="HAD-like_sf"/>
</dbReference>
<dbReference type="Pfam" id="PF00702">
    <property type="entry name" value="Hydrolase"/>
    <property type="match status" value="1"/>
</dbReference>
<dbReference type="PRINTS" id="PR00119">
    <property type="entry name" value="CATATPASE"/>
</dbReference>
<evidence type="ECO:0000256" key="6">
    <source>
        <dbReference type="ARBA" id="ARBA00022741"/>
    </source>
</evidence>
<comment type="similarity">
    <text evidence="2 11">Belongs to the cation transport ATPase (P-type) (TC 3.A.3) family. Type IB subfamily.</text>
</comment>
<evidence type="ECO:0000259" key="13">
    <source>
        <dbReference type="Pfam" id="PF19335"/>
    </source>
</evidence>
<evidence type="ECO:0000256" key="1">
    <source>
        <dbReference type="ARBA" id="ARBA00004651"/>
    </source>
</evidence>
<dbReference type="NCBIfam" id="TIGR01511">
    <property type="entry name" value="ATPase-IB1_Cu"/>
    <property type="match status" value="1"/>
</dbReference>
<dbReference type="GO" id="GO:0060003">
    <property type="term" value="P:copper ion export"/>
    <property type="evidence" value="ECO:0007669"/>
    <property type="project" value="UniProtKB-ARBA"/>
</dbReference>
<keyword evidence="9 11" id="KW-1133">Transmembrane helix</keyword>
<dbReference type="Gene3D" id="3.40.1110.10">
    <property type="entry name" value="Calcium-transporting ATPase, cytoplasmic domain N"/>
    <property type="match status" value="1"/>
</dbReference>
<dbReference type="InterPro" id="IPR001757">
    <property type="entry name" value="P_typ_ATPase"/>
</dbReference>
<feature type="transmembrane region" description="Helical" evidence="11">
    <location>
        <begin position="140"/>
        <end position="163"/>
    </location>
</feature>
<evidence type="ECO:0000256" key="2">
    <source>
        <dbReference type="ARBA" id="ARBA00006024"/>
    </source>
</evidence>
<keyword evidence="6 11" id="KW-0547">Nucleotide-binding</keyword>
<dbReference type="NCBIfam" id="TIGR01494">
    <property type="entry name" value="ATPase_P-type"/>
    <property type="match status" value="1"/>
</dbReference>
<evidence type="ECO:0000259" key="12">
    <source>
        <dbReference type="Pfam" id="PF00122"/>
    </source>
</evidence>
<proteinExistence type="inferred from homology"/>
<dbReference type="InterPro" id="IPR018303">
    <property type="entry name" value="ATPase_P-typ_P_site"/>
</dbReference>
<dbReference type="GO" id="GO:0043682">
    <property type="term" value="F:P-type divalent copper transporter activity"/>
    <property type="evidence" value="ECO:0007669"/>
    <property type="project" value="TreeGrafter"/>
</dbReference>
<dbReference type="SFLD" id="SFLDF00027">
    <property type="entry name" value="p-type_atpase"/>
    <property type="match status" value="1"/>
</dbReference>
<comment type="caution">
    <text evidence="14">The sequence shown here is derived from an EMBL/GenBank/DDBJ whole genome shotgun (WGS) entry which is preliminary data.</text>
</comment>
<feature type="transmembrane region" description="Helical" evidence="11">
    <location>
        <begin position="359"/>
        <end position="381"/>
    </location>
</feature>
<dbReference type="InterPro" id="IPR045800">
    <property type="entry name" value="HMBD"/>
</dbReference>
<dbReference type="SUPFAM" id="SSF81665">
    <property type="entry name" value="Calcium ATPase, transmembrane domain M"/>
    <property type="match status" value="1"/>
</dbReference>
<evidence type="ECO:0000256" key="7">
    <source>
        <dbReference type="ARBA" id="ARBA00022840"/>
    </source>
</evidence>
<accession>A0A4R9H541</accession>
<keyword evidence="10 11" id="KW-0472">Membrane</keyword>
<comment type="subcellular location">
    <subcellularLocation>
        <location evidence="1">Cell membrane</location>
        <topology evidence="1">Multi-pass membrane protein</topology>
    </subcellularLocation>
</comment>
<sequence>MDEHSHHQHGPHPLTHKVSEPVRPFKKTEYVCPMHPEIRRDKPGDCPICGMTLVPQGGEPDSDEEDKEIRSLFGKFVLSTILTLPLFFLAMSEMFFPHSVSEFTFGFGDRIQFVLSSLVFWGPGFFLVRKGIISFKSMNLNMYSLILIGVGAAYLFSTVALFFSDFFPDSLHSHGKAALYFEAASVILTLVILGEYLQARAQRRTGGAIQALLGLSPKTAHLLEGNSEREIQIEEIRVGDRLRVKPGEKIPIDGKIEEGSSYVEESMLTGEPLPVKKEKGDRVFGATVNQTGSFVLIADKVGSETALSQIIHMVEEAQRSKAPIQGLADRVAGWLVPFVLLISAITFCIWYFFGPEPSLSYAVLNSLSVLIIACPCALGLATPISVMVGVGIGAQNGILIRNAEALEKTEKGTVLFTDKTGTLTEGRPRVTEIYPENERVLKLASALESRSEHPIAKAIVRKAEESGLLIPDVIDFSSITGNGVTGKIEGKSVYIGKKKFLNVKEISEDLLKNEEVFLNQGKTVVWVAEDEKYIGIISVADPIKETTPKAVSDIGSFGIRIVMLTGDAKVSAKKVGDQIGIQEIYSELSPEGKREIVKAAKKETEILLVAGDGINDAPALSESDVGIAMGSGTEIAIQSASITLVKGDLLGISKAIRLSKATMKNIKMNLFFSFAYNFLGIPIAAGLLYPFFGILLSPMIAGAAMSLSSVSVVMNALRLRKIELY</sequence>
<dbReference type="GO" id="GO:0055070">
    <property type="term" value="P:copper ion homeostasis"/>
    <property type="evidence" value="ECO:0007669"/>
    <property type="project" value="TreeGrafter"/>
</dbReference>
<dbReference type="SFLD" id="SFLDS00003">
    <property type="entry name" value="Haloacid_Dehalogenase"/>
    <property type="match status" value="1"/>
</dbReference>
<feature type="domain" description="P-type ATPase A" evidence="12">
    <location>
        <begin position="215"/>
        <end position="315"/>
    </location>
</feature>
<feature type="transmembrane region" description="Helical" evidence="11">
    <location>
        <begin position="670"/>
        <end position="689"/>
    </location>
</feature>
<dbReference type="RefSeq" id="WP_135773802.1">
    <property type="nucleotide sequence ID" value="NZ_RQEY01000015.1"/>
</dbReference>
<evidence type="ECO:0000256" key="11">
    <source>
        <dbReference type="RuleBase" id="RU362081"/>
    </source>
</evidence>
<feature type="transmembrane region" description="Helical" evidence="11">
    <location>
        <begin position="695"/>
        <end position="717"/>
    </location>
</feature>
<dbReference type="InterPro" id="IPR023214">
    <property type="entry name" value="HAD_sf"/>
</dbReference>
<feature type="domain" description="Heavy metal binding" evidence="13">
    <location>
        <begin position="30"/>
        <end position="55"/>
    </location>
</feature>
<keyword evidence="4 11" id="KW-0812">Transmembrane</keyword>
<dbReference type="InterPro" id="IPR044492">
    <property type="entry name" value="P_typ_ATPase_HD_dom"/>
</dbReference>
<dbReference type="EMBL" id="RQEY01000015">
    <property type="protein sequence ID" value="TGK40263.1"/>
    <property type="molecule type" value="Genomic_DNA"/>
</dbReference>
<feature type="transmembrane region" description="Helical" evidence="11">
    <location>
        <begin position="331"/>
        <end position="353"/>
    </location>
</feature>
<feature type="transmembrane region" description="Helical" evidence="11">
    <location>
        <begin position="111"/>
        <end position="128"/>
    </location>
</feature>
<dbReference type="PANTHER" id="PTHR43520:SF8">
    <property type="entry name" value="P-TYPE CU(+) TRANSPORTER"/>
    <property type="match status" value="1"/>
</dbReference>
<dbReference type="CDD" id="cd02094">
    <property type="entry name" value="P-type_ATPase_Cu-like"/>
    <property type="match status" value="1"/>
</dbReference>
<evidence type="ECO:0000256" key="9">
    <source>
        <dbReference type="ARBA" id="ARBA00022989"/>
    </source>
</evidence>
<evidence type="ECO:0000256" key="5">
    <source>
        <dbReference type="ARBA" id="ARBA00022723"/>
    </source>
</evidence>
<evidence type="ECO:0000313" key="14">
    <source>
        <dbReference type="EMBL" id="TGK40263.1"/>
    </source>
</evidence>
<evidence type="ECO:0000256" key="8">
    <source>
        <dbReference type="ARBA" id="ARBA00022967"/>
    </source>
</evidence>
<dbReference type="GO" id="GO:0005507">
    <property type="term" value="F:copper ion binding"/>
    <property type="evidence" value="ECO:0007669"/>
    <property type="project" value="TreeGrafter"/>
</dbReference>
<dbReference type="Proteomes" id="UP000298097">
    <property type="component" value="Unassembled WGS sequence"/>
</dbReference>
<dbReference type="Pfam" id="PF19335">
    <property type="entry name" value="HMBD"/>
    <property type="match status" value="1"/>
</dbReference>
<keyword evidence="3 11" id="KW-1003">Cell membrane</keyword>
<reference evidence="14" key="1">
    <citation type="journal article" date="2019" name="PLoS Negl. Trop. Dis.">
        <title>Revisiting the worldwide diversity of Leptospira species in the environment.</title>
        <authorList>
            <person name="Vincent A.T."/>
            <person name="Schiettekatte O."/>
            <person name="Bourhy P."/>
            <person name="Veyrier F.J."/>
            <person name="Picardeau M."/>
        </authorList>
    </citation>
    <scope>NUCLEOTIDE SEQUENCE [LARGE SCALE GENOMIC DNA]</scope>
    <source>
        <strain evidence="14">201800301</strain>
    </source>
</reference>
<keyword evidence="7 11" id="KW-0067">ATP-binding</keyword>
<name>A0A4R9H541_9LEPT</name>
<feature type="transmembrane region" description="Helical" evidence="11">
    <location>
        <begin position="72"/>
        <end position="91"/>
    </location>
</feature>
<dbReference type="NCBIfam" id="TIGR01525">
    <property type="entry name" value="ATPase-IB_hvy"/>
    <property type="match status" value="1"/>
</dbReference>
<dbReference type="Gene3D" id="2.70.150.10">
    <property type="entry name" value="Calcium-transporting ATPase, cytoplasmic transduction domain A"/>
    <property type="match status" value="1"/>
</dbReference>
<dbReference type="InterPro" id="IPR008250">
    <property type="entry name" value="ATPase_P-typ_transduc_dom_A_sf"/>
</dbReference>
<dbReference type="PROSITE" id="PS00154">
    <property type="entry name" value="ATPASE_E1_E2"/>
    <property type="match status" value="1"/>
</dbReference>
<evidence type="ECO:0000313" key="15">
    <source>
        <dbReference type="Proteomes" id="UP000298097"/>
    </source>
</evidence>
<dbReference type="SUPFAM" id="SSF81660">
    <property type="entry name" value="Metal cation-transporting ATPase, ATP-binding domain N"/>
    <property type="match status" value="1"/>
</dbReference>
<dbReference type="SUPFAM" id="SSF81653">
    <property type="entry name" value="Calcium ATPase, transduction domain A"/>
    <property type="match status" value="1"/>
</dbReference>
<dbReference type="SFLD" id="SFLDG00002">
    <property type="entry name" value="C1.7:_P-type_atpase_like"/>
    <property type="match status" value="1"/>
</dbReference>
<dbReference type="PRINTS" id="PR00120">
    <property type="entry name" value="HATPASE"/>
</dbReference>
<dbReference type="InterPro" id="IPR023299">
    <property type="entry name" value="ATPase_P-typ_cyto_dom_N"/>
</dbReference>
<organism evidence="14 15">
    <name type="scientific">Leptospira andrefontaineae</name>
    <dbReference type="NCBI Taxonomy" id="2484976"/>
    <lineage>
        <taxon>Bacteria</taxon>
        <taxon>Pseudomonadati</taxon>
        <taxon>Spirochaetota</taxon>
        <taxon>Spirochaetia</taxon>
        <taxon>Leptospirales</taxon>
        <taxon>Leptospiraceae</taxon>
        <taxon>Leptospira</taxon>
    </lineage>
</organism>
<keyword evidence="15" id="KW-1185">Reference proteome</keyword>
<gene>
    <name evidence="14" type="ORF">EHO65_09100</name>
</gene>
<dbReference type="AlphaFoldDB" id="A0A4R9H541"/>
<dbReference type="GO" id="GO:0005886">
    <property type="term" value="C:plasma membrane"/>
    <property type="evidence" value="ECO:0007669"/>
    <property type="project" value="UniProtKB-SubCell"/>
</dbReference>
<feature type="transmembrane region" description="Helical" evidence="11">
    <location>
        <begin position="178"/>
        <end position="197"/>
    </location>
</feature>
<dbReference type="SUPFAM" id="SSF56784">
    <property type="entry name" value="HAD-like"/>
    <property type="match status" value="1"/>
</dbReference>
<dbReference type="FunFam" id="2.70.150.10:FF:000020">
    <property type="entry name" value="Copper-exporting P-type ATPase A"/>
    <property type="match status" value="1"/>
</dbReference>
<dbReference type="PANTHER" id="PTHR43520">
    <property type="entry name" value="ATP7, ISOFORM B"/>
    <property type="match status" value="1"/>
</dbReference>
<evidence type="ECO:0000256" key="10">
    <source>
        <dbReference type="ARBA" id="ARBA00023136"/>
    </source>
</evidence>
<evidence type="ECO:0000256" key="4">
    <source>
        <dbReference type="ARBA" id="ARBA00022692"/>
    </source>
</evidence>
<dbReference type="OrthoDB" id="9760364at2"/>
<dbReference type="InterPro" id="IPR059000">
    <property type="entry name" value="ATPase_P-type_domA"/>
</dbReference>
<protein>
    <submittedName>
        <fullName evidence="14">Heavy metal translocating P-type ATPase</fullName>
    </submittedName>
</protein>
<keyword evidence="8" id="KW-1278">Translocase</keyword>